<feature type="transmembrane region" description="Helical" evidence="2">
    <location>
        <begin position="276"/>
        <end position="302"/>
    </location>
</feature>
<dbReference type="Pfam" id="PF01757">
    <property type="entry name" value="Acyl_transf_3"/>
    <property type="match status" value="1"/>
</dbReference>
<dbReference type="GO" id="GO:0016747">
    <property type="term" value="F:acyltransferase activity, transferring groups other than amino-acyl groups"/>
    <property type="evidence" value="ECO:0007669"/>
    <property type="project" value="InterPro"/>
</dbReference>
<feature type="region of interest" description="Disordered" evidence="1">
    <location>
        <begin position="1"/>
        <end position="22"/>
    </location>
</feature>
<keyword evidence="2" id="KW-0812">Transmembrane</keyword>
<feature type="transmembrane region" description="Helical" evidence="2">
    <location>
        <begin position="188"/>
        <end position="210"/>
    </location>
</feature>
<feature type="transmembrane region" description="Helical" evidence="2">
    <location>
        <begin position="116"/>
        <end position="134"/>
    </location>
</feature>
<proteinExistence type="predicted"/>
<feature type="transmembrane region" description="Helical" evidence="2">
    <location>
        <begin position="140"/>
        <end position="167"/>
    </location>
</feature>
<evidence type="ECO:0000256" key="2">
    <source>
        <dbReference type="SAM" id="Phobius"/>
    </source>
</evidence>
<dbReference type="PANTHER" id="PTHR23028:SF53">
    <property type="entry name" value="ACYL_TRANSF_3 DOMAIN-CONTAINING PROTEIN"/>
    <property type="match status" value="1"/>
</dbReference>
<keyword evidence="4" id="KW-0808">Transferase</keyword>
<feature type="transmembrane region" description="Helical" evidence="2">
    <location>
        <begin position="314"/>
        <end position="336"/>
    </location>
</feature>
<feature type="transmembrane region" description="Helical" evidence="2">
    <location>
        <begin position="72"/>
        <end position="95"/>
    </location>
</feature>
<keyword evidence="2" id="KW-1133">Transmembrane helix</keyword>
<dbReference type="InterPro" id="IPR002656">
    <property type="entry name" value="Acyl_transf_3_dom"/>
</dbReference>
<feature type="transmembrane region" description="Helical" evidence="2">
    <location>
        <begin position="247"/>
        <end position="270"/>
    </location>
</feature>
<dbReference type="GO" id="GO:0000271">
    <property type="term" value="P:polysaccharide biosynthetic process"/>
    <property type="evidence" value="ECO:0007669"/>
    <property type="project" value="TreeGrafter"/>
</dbReference>
<evidence type="ECO:0000256" key="1">
    <source>
        <dbReference type="SAM" id="MobiDB-lite"/>
    </source>
</evidence>
<reference evidence="4" key="1">
    <citation type="submission" date="2023-03" db="EMBL/GenBank/DDBJ databases">
        <title>Edaphobacter sp.</title>
        <authorList>
            <person name="Huber K.J."/>
            <person name="Papendorf J."/>
            <person name="Pilke C."/>
            <person name="Bunk B."/>
            <person name="Sproeer C."/>
            <person name="Pester M."/>
        </authorList>
    </citation>
    <scope>NUCLEOTIDE SEQUENCE</scope>
    <source>
        <strain evidence="4">DSM 109920</strain>
    </source>
</reference>
<evidence type="ECO:0000313" key="4">
    <source>
        <dbReference type="EMBL" id="XBH13406.1"/>
    </source>
</evidence>
<evidence type="ECO:0000259" key="3">
    <source>
        <dbReference type="Pfam" id="PF01757"/>
    </source>
</evidence>
<dbReference type="GO" id="GO:0016020">
    <property type="term" value="C:membrane"/>
    <property type="evidence" value="ECO:0007669"/>
    <property type="project" value="TreeGrafter"/>
</dbReference>
<organism evidence="4">
    <name type="scientific">Edaphobacter paludis</name>
    <dbReference type="NCBI Taxonomy" id="3035702"/>
    <lineage>
        <taxon>Bacteria</taxon>
        <taxon>Pseudomonadati</taxon>
        <taxon>Acidobacteriota</taxon>
        <taxon>Terriglobia</taxon>
        <taxon>Terriglobales</taxon>
        <taxon>Acidobacteriaceae</taxon>
        <taxon>Edaphobacter</taxon>
    </lineage>
</organism>
<feature type="transmembrane region" description="Helical" evidence="2">
    <location>
        <begin position="348"/>
        <end position="373"/>
    </location>
</feature>
<name>A0AAU7D7Q9_9BACT</name>
<dbReference type="RefSeq" id="WP_348269793.1">
    <property type="nucleotide sequence ID" value="NZ_CP121195.1"/>
</dbReference>
<dbReference type="InterPro" id="IPR050879">
    <property type="entry name" value="Acyltransferase_3"/>
</dbReference>
<dbReference type="PANTHER" id="PTHR23028">
    <property type="entry name" value="ACETYLTRANSFERASE"/>
    <property type="match status" value="1"/>
</dbReference>
<keyword evidence="4" id="KW-0012">Acyltransferase</keyword>
<dbReference type="AlphaFoldDB" id="A0AAU7D7Q9"/>
<sequence>MEATQPAFASPADSSAGFDRSIGETVKPRKPRLVHIRELDGIRGMAALMVFFHHLCFTSIRLSDWGPGIRMLYHLSSYGSSGVDLFFVLSGFLITSLLIQDRDSSAYYRNFYWKRVLRILPLYILCLVGVYLFVPDSHAYVLLAALFVVNFAQVFHVASTGPFWTLAIEEQFYLLWPTVVRRRSVPQLVRWSVGIGLSAVILRLAAASIGHHNYDLTFLHCDGLAIGAFVACRYSQRSGQSPPVAAIPTKWIAAAFVAGVVLFACIFLPYSSQREFAFMAAAYQTGISLLAGSVIAFVIVHTGARYLAIFRSRLFTFFGLISYAVYMIHTYVLMAYDHLRGPLSPGNLTAYTIRFVTVLGISVLLSLLTYYLIERPALSLRKYVLAPSHPSASFKKTEAANG</sequence>
<protein>
    <submittedName>
        <fullName evidence="4">Acyltransferase</fullName>
        <ecNumber evidence="4">2.3.-.-</ecNumber>
    </submittedName>
</protein>
<dbReference type="EMBL" id="CP121195">
    <property type="protein sequence ID" value="XBH13406.1"/>
    <property type="molecule type" value="Genomic_DNA"/>
</dbReference>
<dbReference type="EC" id="2.3.-.-" evidence="4"/>
<feature type="domain" description="Acyltransferase 3" evidence="3">
    <location>
        <begin position="37"/>
        <end position="366"/>
    </location>
</feature>
<keyword evidence="2" id="KW-0472">Membrane</keyword>
<gene>
    <name evidence="4" type="ORF">P8936_17230</name>
</gene>
<accession>A0AAU7D7Q9</accession>